<dbReference type="PROSITE" id="PS00018">
    <property type="entry name" value="EF_HAND_1"/>
    <property type="match status" value="1"/>
</dbReference>
<sequence length="1104" mass="120449">MNGERVAGASAVWERWDPCGLALRGALPRDPVRPLLGIRRILAVALLLLLGGAVPGRAEPPGEKLAEPKLVLDAQGFTSRVNSLAFSPDRQLLAAAGNDKTVRIFHLETGQIQATLRGYDGIGAEGECAAVAFSPSGRELLVGVQSNTTEGAIRVYDVADFEQIAQLLPGHDRGGVVRLAFSRDGRFLASVGADDEVLIWDWPTRKVRGRATVQGLPSYLGFLTDIPVLIAFDRGGVKAWSALHAKEFAKLLPAEKAELGAPALVQKTLGRLMAMDRGMRQVKLPYAGLEDARYLDLDVGHDLRSGSGTKAGRPCYFVGLWSDVDGRLVQLYEGHGYGVPSLALSSDGAWVASGDHFGEIHLWEVATGKRKSLFSGSGRRIYSVGWAPNGQGLAFGTKPHAGTRWKFNDYADLEQTFDLDKRRIRDEITGNPQTAILREGNRELAPEIAAEWNVNALSYRRQGRRVSRYTFPPGVMAMCATFAKSSQLGLDEAVIVGRDDNAMMCMDLRGMIGRREFVGHSAPVTAAAVSPDGRFLASSSIDRTLRVWSLANLKIYAGPDFDYSAGGIVTYVLPGGFAERAGIRYGDLLSRMGGLDMPTLVDRYINDRWPFKVGEAVDFEMSRGGKPYRAKVTLIASSDFIEPLVSLFIDHAGEWVAWTPQGYYDASPGGDRLIGWHVNDGRARAAKFYLARQFRKRFYRPDIIDRVLELGDVSKAVAAANAARPRPVEMLDLRKVDDLKKIEPPIVRLIEPDTGARVRGGRVTVRAEVRSQNGLPITEVRILVDGRPAQGGEVVNGPDDTPERRTVTQEVDVPRGRSEVSVLAMNKESTSQPVAVAVERSGGAESPKPKVYVFAVGISQYVLKDLNLRFAHKDATDFAAAWEPQKDVFYSGVDARSLIDVQASASQIRDGLQRLAQAAKPEDVAILFMSSHGMRDASGDYYLGTHEIDPDRLLATGIPSSEFIRQVAKLPCKVLIFVDTCHSGGLGAKLVDDPLRELVSDEVGAILFASSTPREESLEYPKLQNGAFSKAILDTLQDPASDLDRDGKLTITELDFWIDNRVQKFTRGQQHPTTHKPSTIPNFAIYQFLKPEGPSSGSAPGGRP</sequence>
<dbReference type="InterPro" id="IPR013783">
    <property type="entry name" value="Ig-like_fold"/>
</dbReference>
<dbReference type="SUPFAM" id="SSF50156">
    <property type="entry name" value="PDZ domain-like"/>
    <property type="match status" value="1"/>
</dbReference>
<dbReference type="InterPro" id="IPR011600">
    <property type="entry name" value="Pept_C14_caspase"/>
</dbReference>
<dbReference type="Gene3D" id="2.30.42.10">
    <property type="match status" value="1"/>
</dbReference>
<reference evidence="3 4" key="1">
    <citation type="submission" date="2012-02" db="EMBL/GenBank/DDBJ databases">
        <title>Complete sequence of chromosome of Singulisphaera acidiphila DSM 18658.</title>
        <authorList>
            <consortium name="US DOE Joint Genome Institute (JGI-PGF)"/>
            <person name="Lucas S."/>
            <person name="Copeland A."/>
            <person name="Lapidus A."/>
            <person name="Glavina del Rio T."/>
            <person name="Dalin E."/>
            <person name="Tice H."/>
            <person name="Bruce D."/>
            <person name="Goodwin L."/>
            <person name="Pitluck S."/>
            <person name="Peters L."/>
            <person name="Ovchinnikova G."/>
            <person name="Chertkov O."/>
            <person name="Kyrpides N."/>
            <person name="Mavromatis K."/>
            <person name="Ivanova N."/>
            <person name="Brettin T."/>
            <person name="Detter J.C."/>
            <person name="Han C."/>
            <person name="Larimer F."/>
            <person name="Land M."/>
            <person name="Hauser L."/>
            <person name="Markowitz V."/>
            <person name="Cheng J.-F."/>
            <person name="Hugenholtz P."/>
            <person name="Woyke T."/>
            <person name="Wu D."/>
            <person name="Tindall B."/>
            <person name="Pomrenke H."/>
            <person name="Brambilla E."/>
            <person name="Klenk H.-P."/>
            <person name="Eisen J.A."/>
        </authorList>
    </citation>
    <scope>NUCLEOTIDE SEQUENCE [LARGE SCALE GENOMIC DNA]</scope>
    <source>
        <strain evidence="4">ATCC BAA-1392 / DSM 18658 / VKM B-2454 / MOB10</strain>
    </source>
</reference>
<evidence type="ECO:0000256" key="1">
    <source>
        <dbReference type="PROSITE-ProRule" id="PRU00221"/>
    </source>
</evidence>
<dbReference type="Gene3D" id="2.60.40.10">
    <property type="entry name" value="Immunoglobulins"/>
    <property type="match status" value="1"/>
</dbReference>
<feature type="repeat" description="WD" evidence="1">
    <location>
        <begin position="517"/>
        <end position="550"/>
    </location>
</feature>
<dbReference type="PROSITE" id="PS50294">
    <property type="entry name" value="WD_REPEATS_REGION"/>
    <property type="match status" value="2"/>
</dbReference>
<accession>L0D5I6</accession>
<dbReference type="PANTHER" id="PTHR19879">
    <property type="entry name" value="TRANSCRIPTION INITIATION FACTOR TFIID"/>
    <property type="match status" value="1"/>
</dbReference>
<protein>
    <submittedName>
        <fullName evidence="3">WD40 repeat-containing protein</fullName>
    </submittedName>
</protein>
<dbReference type="GO" id="GO:0004197">
    <property type="term" value="F:cysteine-type endopeptidase activity"/>
    <property type="evidence" value="ECO:0007669"/>
    <property type="project" value="InterPro"/>
</dbReference>
<name>L0D5I6_SINAD</name>
<dbReference type="eggNOG" id="COG4249">
    <property type="taxonomic scope" value="Bacteria"/>
</dbReference>
<dbReference type="SUPFAM" id="SSF52129">
    <property type="entry name" value="Caspase-like"/>
    <property type="match status" value="1"/>
</dbReference>
<dbReference type="SMART" id="SM00320">
    <property type="entry name" value="WD40"/>
    <property type="match status" value="6"/>
</dbReference>
<dbReference type="InterPro" id="IPR018247">
    <property type="entry name" value="EF_Hand_1_Ca_BS"/>
</dbReference>
<evidence type="ECO:0000313" key="3">
    <source>
        <dbReference type="EMBL" id="AGA24689.1"/>
    </source>
</evidence>
<dbReference type="InterPro" id="IPR036034">
    <property type="entry name" value="PDZ_sf"/>
</dbReference>
<dbReference type="HOGENOM" id="CLU_009283_0_0_0"/>
<keyword evidence="1" id="KW-0853">WD repeat</keyword>
<dbReference type="Pfam" id="PF00400">
    <property type="entry name" value="WD40"/>
    <property type="match status" value="4"/>
</dbReference>
<dbReference type="InterPro" id="IPR015943">
    <property type="entry name" value="WD40/YVTN_repeat-like_dom_sf"/>
</dbReference>
<dbReference type="Gene3D" id="3.40.50.1460">
    <property type="match status" value="1"/>
</dbReference>
<dbReference type="GO" id="GO:0006508">
    <property type="term" value="P:proteolysis"/>
    <property type="evidence" value="ECO:0007669"/>
    <property type="project" value="InterPro"/>
</dbReference>
<dbReference type="InterPro" id="IPR001680">
    <property type="entry name" value="WD40_rpt"/>
</dbReference>
<proteinExistence type="predicted"/>
<dbReference type="AlphaFoldDB" id="L0D5I6"/>
<dbReference type="Gene3D" id="2.130.10.10">
    <property type="entry name" value="YVTN repeat-like/Quinoprotein amine dehydrogenase"/>
    <property type="match status" value="3"/>
</dbReference>
<dbReference type="InterPro" id="IPR029030">
    <property type="entry name" value="Caspase-like_dom_sf"/>
</dbReference>
<dbReference type="InterPro" id="IPR036322">
    <property type="entry name" value="WD40_repeat_dom_sf"/>
</dbReference>
<dbReference type="PANTHER" id="PTHR19879:SF9">
    <property type="entry name" value="TRANSCRIPTION INITIATION FACTOR TFIID SUBUNIT 5"/>
    <property type="match status" value="1"/>
</dbReference>
<dbReference type="RefSeq" id="WP_015243874.1">
    <property type="nucleotide sequence ID" value="NC_019892.1"/>
</dbReference>
<dbReference type="SUPFAM" id="SSF50978">
    <property type="entry name" value="WD40 repeat-like"/>
    <property type="match status" value="1"/>
</dbReference>
<dbReference type="KEGG" id="saci:Sinac_0238"/>
<dbReference type="EMBL" id="CP003364">
    <property type="protein sequence ID" value="AGA24689.1"/>
    <property type="molecule type" value="Genomic_DNA"/>
</dbReference>
<feature type="domain" description="Peptidase C14 caspase" evidence="2">
    <location>
        <begin position="856"/>
        <end position="1075"/>
    </location>
</feature>
<dbReference type="PROSITE" id="PS50082">
    <property type="entry name" value="WD_REPEATS_2"/>
    <property type="match status" value="4"/>
</dbReference>
<gene>
    <name evidence="3" type="ordered locus">Sinac_0238</name>
</gene>
<feature type="repeat" description="WD" evidence="1">
    <location>
        <begin position="176"/>
        <end position="201"/>
    </location>
</feature>
<evidence type="ECO:0000259" key="2">
    <source>
        <dbReference type="Pfam" id="PF00656"/>
    </source>
</evidence>
<feature type="repeat" description="WD" evidence="1">
    <location>
        <begin position="74"/>
        <end position="115"/>
    </location>
</feature>
<dbReference type="Proteomes" id="UP000010798">
    <property type="component" value="Chromosome"/>
</dbReference>
<feature type="repeat" description="WD" evidence="1">
    <location>
        <begin position="332"/>
        <end position="373"/>
    </location>
</feature>
<evidence type="ECO:0000313" key="4">
    <source>
        <dbReference type="Proteomes" id="UP000010798"/>
    </source>
</evidence>
<dbReference type="Pfam" id="PF00656">
    <property type="entry name" value="Peptidase_C14"/>
    <property type="match status" value="1"/>
</dbReference>
<dbReference type="eggNOG" id="COG2319">
    <property type="taxonomic scope" value="Bacteria"/>
</dbReference>
<dbReference type="eggNOG" id="COG0793">
    <property type="taxonomic scope" value="Bacteria"/>
</dbReference>
<dbReference type="OrthoDB" id="248495at2"/>
<keyword evidence="4" id="KW-1185">Reference proteome</keyword>
<dbReference type="STRING" id="886293.Sinac_0238"/>
<organism evidence="3 4">
    <name type="scientific">Singulisphaera acidiphila (strain ATCC BAA-1392 / DSM 18658 / VKM B-2454 / MOB10)</name>
    <dbReference type="NCBI Taxonomy" id="886293"/>
    <lineage>
        <taxon>Bacteria</taxon>
        <taxon>Pseudomonadati</taxon>
        <taxon>Planctomycetota</taxon>
        <taxon>Planctomycetia</taxon>
        <taxon>Isosphaerales</taxon>
        <taxon>Isosphaeraceae</taxon>
        <taxon>Singulisphaera</taxon>
    </lineage>
</organism>